<evidence type="ECO:0000256" key="1">
    <source>
        <dbReference type="ARBA" id="ARBA00004945"/>
    </source>
</evidence>
<reference evidence="7" key="1">
    <citation type="submission" date="2021-11" db="EMBL/GenBank/DDBJ databases">
        <title>Draft genome sequence of Alcaligenes endophyticus type strain CCUG 75668T.</title>
        <authorList>
            <person name="Salva-Serra F."/>
            <person name="Duran R.E."/>
            <person name="Seeger M."/>
            <person name="Moore E.R.B."/>
            <person name="Jaen-Luchoro D."/>
        </authorList>
    </citation>
    <scope>NUCLEOTIDE SEQUENCE</scope>
    <source>
        <strain evidence="7">CCUG 75668</strain>
    </source>
</reference>
<keyword evidence="7" id="KW-0326">Glycosidase</keyword>
<dbReference type="NCBIfam" id="TIGR01704">
    <property type="entry name" value="MTA_SAH-Nsdase"/>
    <property type="match status" value="1"/>
</dbReference>
<evidence type="ECO:0000313" key="8">
    <source>
        <dbReference type="Proteomes" id="UP001168613"/>
    </source>
</evidence>
<dbReference type="GO" id="GO:0008782">
    <property type="term" value="F:adenosylhomocysteine nucleosidase activity"/>
    <property type="evidence" value="ECO:0007669"/>
    <property type="project" value="UniProtKB-EC"/>
</dbReference>
<evidence type="ECO:0000256" key="4">
    <source>
        <dbReference type="ARBA" id="ARBA00022801"/>
    </source>
</evidence>
<dbReference type="Proteomes" id="UP001168613">
    <property type="component" value="Unassembled WGS sequence"/>
</dbReference>
<sequence>MPAQAENKTTTVSHIRLAIVVAMQEEQEQILVQLQQAQTVTRAGMCFHQGTYLGQDVVVVVCGVGKVNAAACAQLLISEFHISHMINIGVAGAIQGHLQMGDIVIGGQLIQHDVDLQALGLAPGHMFRMPSLAYDADPQLLQLAQQAAHGITAQRSYTGIIVTGDQFIACNDKIQRLAHTFQALACEMESASLAQVCSLNQIPFIAIRSISDQANHAAQLDFQQFLTIAARNASALLHAMVPFIQPEAATTTTRTDTNHSPGL</sequence>
<dbReference type="Gene3D" id="3.40.50.1580">
    <property type="entry name" value="Nucleoside phosphorylase domain"/>
    <property type="match status" value="1"/>
</dbReference>
<keyword evidence="5" id="KW-0486">Methionine biosynthesis</keyword>
<dbReference type="CDD" id="cd09008">
    <property type="entry name" value="MTAN"/>
    <property type="match status" value="1"/>
</dbReference>
<dbReference type="NCBIfam" id="NF004079">
    <property type="entry name" value="PRK05584.1"/>
    <property type="match status" value="1"/>
</dbReference>
<dbReference type="InterPro" id="IPR000845">
    <property type="entry name" value="Nucleoside_phosphorylase_d"/>
</dbReference>
<evidence type="ECO:0000256" key="2">
    <source>
        <dbReference type="ARBA" id="ARBA00011974"/>
    </source>
</evidence>
<dbReference type="SUPFAM" id="SSF53167">
    <property type="entry name" value="Purine and uridine phosphorylases"/>
    <property type="match status" value="1"/>
</dbReference>
<dbReference type="InterPro" id="IPR035994">
    <property type="entry name" value="Nucleoside_phosphorylase_sf"/>
</dbReference>
<proteinExistence type="predicted"/>
<comment type="pathway">
    <text evidence="1">Amino-acid biosynthesis; L-methionine biosynthesis via salvage pathway; S-methyl-5-thio-alpha-D-ribose 1-phosphate from S-methyl-5'-thioadenosine (hydrolase route): step 1/2.</text>
</comment>
<dbReference type="InterPro" id="IPR010049">
    <property type="entry name" value="MTA_SAH_Nsdase"/>
</dbReference>
<evidence type="ECO:0000256" key="5">
    <source>
        <dbReference type="ARBA" id="ARBA00023167"/>
    </source>
</evidence>
<keyword evidence="8" id="KW-1185">Reference proteome</keyword>
<protein>
    <recommendedName>
        <fullName evidence="2">adenosylhomocysteine nucleosidase</fullName>
        <ecNumber evidence="2">3.2.2.9</ecNumber>
    </recommendedName>
</protein>
<dbReference type="EMBL" id="JAJHNU010000001">
    <property type="protein sequence ID" value="MDN4120241.1"/>
    <property type="molecule type" value="Genomic_DNA"/>
</dbReference>
<dbReference type="PANTHER" id="PTHR46832">
    <property type="entry name" value="5'-METHYLTHIOADENOSINE/S-ADENOSYLHOMOCYSTEINE NUCLEOSIDASE"/>
    <property type="match status" value="1"/>
</dbReference>
<accession>A0ABT8EG23</accession>
<evidence type="ECO:0000256" key="3">
    <source>
        <dbReference type="ARBA" id="ARBA00022605"/>
    </source>
</evidence>
<keyword evidence="3" id="KW-0028">Amino-acid biosynthesis</keyword>
<gene>
    <name evidence="7" type="ORF">LMS43_02940</name>
</gene>
<evidence type="ECO:0000313" key="7">
    <source>
        <dbReference type="EMBL" id="MDN4120241.1"/>
    </source>
</evidence>
<dbReference type="Pfam" id="PF01048">
    <property type="entry name" value="PNP_UDP_1"/>
    <property type="match status" value="1"/>
</dbReference>
<comment type="caution">
    <text evidence="7">The sequence shown here is derived from an EMBL/GenBank/DDBJ whole genome shotgun (WGS) entry which is preliminary data.</text>
</comment>
<dbReference type="PANTHER" id="PTHR46832:SF1">
    <property type="entry name" value="5'-METHYLTHIOADENOSINE_S-ADENOSYLHOMOCYSTEINE NUCLEOSIDASE"/>
    <property type="match status" value="1"/>
</dbReference>
<organism evidence="7 8">
    <name type="scientific">Alcaligenes endophyticus</name>
    <dbReference type="NCBI Taxonomy" id="1929088"/>
    <lineage>
        <taxon>Bacteria</taxon>
        <taxon>Pseudomonadati</taxon>
        <taxon>Pseudomonadota</taxon>
        <taxon>Betaproteobacteria</taxon>
        <taxon>Burkholderiales</taxon>
        <taxon>Alcaligenaceae</taxon>
        <taxon>Alcaligenes</taxon>
    </lineage>
</organism>
<dbReference type="RefSeq" id="WP_266122430.1">
    <property type="nucleotide sequence ID" value="NZ_JAJHNU010000001.1"/>
</dbReference>
<dbReference type="EC" id="3.2.2.9" evidence="2"/>
<name>A0ABT8EG23_9BURK</name>
<keyword evidence="4 7" id="KW-0378">Hydrolase</keyword>
<evidence type="ECO:0000259" key="6">
    <source>
        <dbReference type="Pfam" id="PF01048"/>
    </source>
</evidence>
<feature type="domain" description="Nucleoside phosphorylase" evidence="6">
    <location>
        <begin position="16"/>
        <end position="241"/>
    </location>
</feature>